<dbReference type="InterPro" id="IPR044610">
    <property type="entry name" value="GLCAT14A/B/C"/>
</dbReference>
<keyword evidence="4" id="KW-0472">Membrane</keyword>
<evidence type="ECO:0000313" key="6">
    <source>
        <dbReference type="EMBL" id="OMO62238.1"/>
    </source>
</evidence>
<keyword evidence="3 6" id="KW-0808">Transferase</keyword>
<protein>
    <submittedName>
        <fullName evidence="6">Glycosyl transferase, family 14</fullName>
    </submittedName>
</protein>
<evidence type="ECO:0000256" key="2">
    <source>
        <dbReference type="ARBA" id="ARBA00022676"/>
    </source>
</evidence>
<evidence type="ECO:0000256" key="4">
    <source>
        <dbReference type="ARBA" id="ARBA00023136"/>
    </source>
</evidence>
<dbReference type="GO" id="GO:0015020">
    <property type="term" value="F:glucuronosyltransferase activity"/>
    <property type="evidence" value="ECO:0007669"/>
    <property type="project" value="InterPro"/>
</dbReference>
<dbReference type="Pfam" id="PF02485">
    <property type="entry name" value="Branch"/>
    <property type="match status" value="1"/>
</dbReference>
<dbReference type="PANTHER" id="PTHR45719:SF8">
    <property type="entry name" value="BETA-GLUCURONOSYLTRANSFERASE GLCAT14C"/>
    <property type="match status" value="1"/>
</dbReference>
<dbReference type="OrthoDB" id="1937378at2759"/>
<evidence type="ECO:0000313" key="7">
    <source>
        <dbReference type="Proteomes" id="UP000187203"/>
    </source>
</evidence>
<comment type="subcellular location">
    <subcellularLocation>
        <location evidence="1">Membrane</location>
        <topology evidence="1">Single-pass type II membrane protein</topology>
    </subcellularLocation>
</comment>
<dbReference type="Proteomes" id="UP000187203">
    <property type="component" value="Unassembled WGS sequence"/>
</dbReference>
<organism evidence="6 7">
    <name type="scientific">Corchorus olitorius</name>
    <dbReference type="NCBI Taxonomy" id="93759"/>
    <lineage>
        <taxon>Eukaryota</taxon>
        <taxon>Viridiplantae</taxon>
        <taxon>Streptophyta</taxon>
        <taxon>Embryophyta</taxon>
        <taxon>Tracheophyta</taxon>
        <taxon>Spermatophyta</taxon>
        <taxon>Magnoliopsida</taxon>
        <taxon>eudicotyledons</taxon>
        <taxon>Gunneridae</taxon>
        <taxon>Pentapetalae</taxon>
        <taxon>rosids</taxon>
        <taxon>malvids</taxon>
        <taxon>Malvales</taxon>
        <taxon>Malvaceae</taxon>
        <taxon>Grewioideae</taxon>
        <taxon>Apeibeae</taxon>
        <taxon>Corchorus</taxon>
    </lineage>
</organism>
<reference evidence="7" key="1">
    <citation type="submission" date="2013-09" db="EMBL/GenBank/DDBJ databases">
        <title>Corchorus olitorius genome sequencing.</title>
        <authorList>
            <person name="Alam M."/>
            <person name="Haque M.S."/>
            <person name="Islam M.S."/>
            <person name="Emdad E.M."/>
            <person name="Islam M.M."/>
            <person name="Ahmed B."/>
            <person name="Halim A."/>
            <person name="Hossen Q.M.M."/>
            <person name="Hossain M.Z."/>
            <person name="Ahmed R."/>
            <person name="Khan M.M."/>
            <person name="Islam R."/>
            <person name="Rashid M.M."/>
            <person name="Khan S.A."/>
            <person name="Rahman M.S."/>
            <person name="Alam M."/>
            <person name="Yahiya A.S."/>
            <person name="Khan M.S."/>
            <person name="Azam M.S."/>
            <person name="Haque T."/>
            <person name="Lashkar M.Z.H."/>
            <person name="Akhand A.I."/>
            <person name="Morshed G."/>
            <person name="Roy S."/>
            <person name="Uddin K.S."/>
            <person name="Rabeya T."/>
            <person name="Hossain A.S."/>
            <person name="Chowdhury A."/>
            <person name="Snigdha A.R."/>
            <person name="Mortoza M.S."/>
            <person name="Matin S.A."/>
            <person name="Hoque S.M.E."/>
            <person name="Islam M.K."/>
            <person name="Roy D.K."/>
            <person name="Haider R."/>
            <person name="Moosa M.M."/>
            <person name="Elias S.M."/>
            <person name="Hasan A.M."/>
            <person name="Jahan S."/>
            <person name="Shafiuddin M."/>
            <person name="Mahmood N."/>
            <person name="Shommy N.S."/>
        </authorList>
    </citation>
    <scope>NUCLEOTIDE SEQUENCE [LARGE SCALE GENOMIC DNA]</scope>
    <source>
        <strain evidence="7">cv. O-4</strain>
    </source>
</reference>
<sequence>MVSHSDPTNAAVVILEEATAVHPPFFGRPTIFYKLNQGLLLILNKKREFGNVMVIRKADLVTYKGPTMIASMLHAVAILLKEAKDWDWFLNLSASDYPLMSQDDMVLNVSECNFVMCPQIPERKADHYRSRLISFKEIWCILG</sequence>
<keyword evidence="2" id="KW-0328">Glycosyltransferase</keyword>
<evidence type="ECO:0000256" key="5">
    <source>
        <dbReference type="ARBA" id="ARBA00023180"/>
    </source>
</evidence>
<keyword evidence="7" id="KW-1185">Reference proteome</keyword>
<dbReference type="AlphaFoldDB" id="A0A1R3GVT5"/>
<accession>A0A1R3GVT5</accession>
<dbReference type="GO" id="GO:0016020">
    <property type="term" value="C:membrane"/>
    <property type="evidence" value="ECO:0007669"/>
    <property type="project" value="UniProtKB-SubCell"/>
</dbReference>
<dbReference type="EMBL" id="AWUE01021430">
    <property type="protein sequence ID" value="OMO62238.1"/>
    <property type="molecule type" value="Genomic_DNA"/>
</dbReference>
<evidence type="ECO:0000256" key="1">
    <source>
        <dbReference type="ARBA" id="ARBA00004606"/>
    </source>
</evidence>
<evidence type="ECO:0000256" key="3">
    <source>
        <dbReference type="ARBA" id="ARBA00022679"/>
    </source>
</evidence>
<comment type="caution">
    <text evidence="6">The sequence shown here is derived from an EMBL/GenBank/DDBJ whole genome shotgun (WGS) entry which is preliminary data.</text>
</comment>
<keyword evidence="5" id="KW-0325">Glycoprotein</keyword>
<dbReference type="InterPro" id="IPR003406">
    <property type="entry name" value="Glyco_trans_14"/>
</dbReference>
<dbReference type="PANTHER" id="PTHR45719">
    <property type="entry name" value="GLYCOSYLTRANSFERASE"/>
    <property type="match status" value="1"/>
</dbReference>
<proteinExistence type="predicted"/>
<gene>
    <name evidence="6" type="ORF">COLO4_33165</name>
</gene>
<dbReference type="STRING" id="93759.A0A1R3GVT5"/>
<name>A0A1R3GVT5_9ROSI</name>